<dbReference type="EMBL" id="FTOA01000002">
    <property type="protein sequence ID" value="SIS59924.1"/>
    <property type="molecule type" value="Genomic_DNA"/>
</dbReference>
<evidence type="ECO:0000256" key="1">
    <source>
        <dbReference type="SAM" id="Phobius"/>
    </source>
</evidence>
<keyword evidence="3" id="KW-1185">Reference proteome</keyword>
<keyword evidence="1" id="KW-0812">Transmembrane</keyword>
<dbReference type="STRING" id="80876.SAMN05421779_102732"/>
<gene>
    <name evidence="2" type="ORF">SAMN05421779_102732</name>
</gene>
<proteinExistence type="predicted"/>
<name>A0A1N7KEM5_9PROT</name>
<protein>
    <submittedName>
        <fullName evidence="2">Nitrogen fixation protein FixH</fullName>
    </submittedName>
</protein>
<dbReference type="Pfam" id="PF05751">
    <property type="entry name" value="FixH"/>
    <property type="match status" value="1"/>
</dbReference>
<organism evidence="2 3">
    <name type="scientific">Insolitispirillum peregrinum</name>
    <dbReference type="NCBI Taxonomy" id="80876"/>
    <lineage>
        <taxon>Bacteria</taxon>
        <taxon>Pseudomonadati</taxon>
        <taxon>Pseudomonadota</taxon>
        <taxon>Alphaproteobacteria</taxon>
        <taxon>Rhodospirillales</taxon>
        <taxon>Novispirillaceae</taxon>
        <taxon>Insolitispirillum</taxon>
    </lineage>
</organism>
<evidence type="ECO:0000313" key="2">
    <source>
        <dbReference type="EMBL" id="SIS59924.1"/>
    </source>
</evidence>
<keyword evidence="1" id="KW-1133">Transmembrane helix</keyword>
<feature type="transmembrane region" description="Helical" evidence="1">
    <location>
        <begin position="12"/>
        <end position="33"/>
    </location>
</feature>
<evidence type="ECO:0000313" key="3">
    <source>
        <dbReference type="Proteomes" id="UP000185678"/>
    </source>
</evidence>
<accession>A0A1N7KEM5</accession>
<dbReference type="RefSeq" id="WP_076399549.1">
    <property type="nucleotide sequence ID" value="NZ_FTOA01000002.1"/>
</dbReference>
<dbReference type="InterPro" id="IPR008620">
    <property type="entry name" value="FixH"/>
</dbReference>
<dbReference type="InterPro" id="IPR008964">
    <property type="entry name" value="Invasin/intimin_cell_adhesion"/>
</dbReference>
<dbReference type="Proteomes" id="UP000185678">
    <property type="component" value="Unassembled WGS sequence"/>
</dbReference>
<dbReference type="AlphaFoldDB" id="A0A1N7KEM5"/>
<reference evidence="2 3" key="1">
    <citation type="submission" date="2017-01" db="EMBL/GenBank/DDBJ databases">
        <authorList>
            <person name="Mah S.A."/>
            <person name="Swanson W.J."/>
            <person name="Moy G.W."/>
            <person name="Vacquier V.D."/>
        </authorList>
    </citation>
    <scope>NUCLEOTIDE SEQUENCE [LARGE SCALE GENOMIC DNA]</scope>
    <source>
        <strain evidence="2 3">DSM 11589</strain>
    </source>
</reference>
<keyword evidence="1" id="KW-0472">Membrane</keyword>
<dbReference type="OrthoDB" id="1495896at2"/>
<dbReference type="SUPFAM" id="SSF49373">
    <property type="entry name" value="Invasin/intimin cell-adhesion fragments"/>
    <property type="match status" value="1"/>
</dbReference>
<sequence length="168" mass="18988">MVKQRPDGWWYPWIFVGMFMVVLSVNAAMLYFSTSTFNGLETRHAYEEGNSYNALIAAEEKQKTLGWSVQLGAESAQTTADAANGPRLVRLSLTIKDKNGAPIEGMEAQLQIRRPTLEGYDQSVTLDPVSPGFYARTVELAMPGQWEIRLMARHGQDSYRLRDRIDVR</sequence>